<reference evidence="3" key="1">
    <citation type="submission" date="2019-12" db="EMBL/GenBank/DDBJ databases">
        <authorList>
            <person name="Scholes J."/>
        </authorList>
    </citation>
    <scope>NUCLEOTIDE SEQUENCE</scope>
</reference>
<sequence length="164" mass="18908">MAIHNLVCFYFVSSLFFLGLSSSDSTPWAPRLVSFHEGFDPLYGKQNVVPYDEANTSAMRVYGTIWDGSSWATEGGRYKVDHRYGPFVAEYSGFVMGGGDWVGLKLGREEQAQMEGFRRRWMTYSYCYDKKRYAVALPECVFEAGEFERLRRFDPWTFGSSSKR</sequence>
<dbReference type="Gene3D" id="2.60.120.200">
    <property type="match status" value="1"/>
</dbReference>
<gene>
    <name evidence="3" type="ORF">SHERM_26743</name>
</gene>
<comment type="caution">
    <text evidence="3">The sequence shown here is derived from an EMBL/GenBank/DDBJ whole genome shotgun (WGS) entry which is preliminary data.</text>
</comment>
<evidence type="ECO:0000256" key="1">
    <source>
        <dbReference type="SAM" id="SignalP"/>
    </source>
</evidence>
<dbReference type="InterPro" id="IPR010713">
    <property type="entry name" value="XET_C"/>
</dbReference>
<dbReference type="PANTHER" id="PTHR31062">
    <property type="entry name" value="XYLOGLUCAN ENDOTRANSGLUCOSYLASE/HYDROLASE PROTEIN 8-RELATED"/>
    <property type="match status" value="1"/>
</dbReference>
<protein>
    <submittedName>
        <fullName evidence="3">Probable xyloglucan endotransglucosylase/hydrolase protein 27</fullName>
    </submittedName>
</protein>
<keyword evidence="4" id="KW-1185">Reference proteome</keyword>
<dbReference type="GO" id="GO:0044042">
    <property type="term" value="P:glucan metabolic process"/>
    <property type="evidence" value="ECO:0007669"/>
    <property type="project" value="InterPro"/>
</dbReference>
<dbReference type="Pfam" id="PF06955">
    <property type="entry name" value="XET_C"/>
    <property type="match status" value="1"/>
</dbReference>
<proteinExistence type="predicted"/>
<dbReference type="InterPro" id="IPR013320">
    <property type="entry name" value="ConA-like_dom_sf"/>
</dbReference>
<organism evidence="3 4">
    <name type="scientific">Striga hermonthica</name>
    <name type="common">Purple witchweed</name>
    <name type="synonym">Buchnera hermonthica</name>
    <dbReference type="NCBI Taxonomy" id="68872"/>
    <lineage>
        <taxon>Eukaryota</taxon>
        <taxon>Viridiplantae</taxon>
        <taxon>Streptophyta</taxon>
        <taxon>Embryophyta</taxon>
        <taxon>Tracheophyta</taxon>
        <taxon>Spermatophyta</taxon>
        <taxon>Magnoliopsida</taxon>
        <taxon>eudicotyledons</taxon>
        <taxon>Gunneridae</taxon>
        <taxon>Pentapetalae</taxon>
        <taxon>asterids</taxon>
        <taxon>lamiids</taxon>
        <taxon>Lamiales</taxon>
        <taxon>Orobanchaceae</taxon>
        <taxon>Buchnereae</taxon>
        <taxon>Striga</taxon>
    </lineage>
</organism>
<dbReference type="GO" id="GO:0048046">
    <property type="term" value="C:apoplast"/>
    <property type="evidence" value="ECO:0007669"/>
    <property type="project" value="InterPro"/>
</dbReference>
<feature type="domain" description="Xyloglucan endo-transglycosylase C-terminal" evidence="2">
    <location>
        <begin position="104"/>
        <end position="140"/>
    </location>
</feature>
<evidence type="ECO:0000259" key="2">
    <source>
        <dbReference type="Pfam" id="PF06955"/>
    </source>
</evidence>
<dbReference type="InterPro" id="IPR044791">
    <property type="entry name" value="Beta-glucanase/XTH"/>
</dbReference>
<name>A0A9N7NK47_STRHE</name>
<feature type="chain" id="PRO_5040500503" evidence="1">
    <location>
        <begin position="24"/>
        <end position="164"/>
    </location>
</feature>
<keyword evidence="1" id="KW-0732">Signal</keyword>
<evidence type="ECO:0000313" key="4">
    <source>
        <dbReference type="Proteomes" id="UP001153555"/>
    </source>
</evidence>
<evidence type="ECO:0000313" key="3">
    <source>
        <dbReference type="EMBL" id="CAA0831394.1"/>
    </source>
</evidence>
<dbReference type="OrthoDB" id="4781at2759"/>
<feature type="signal peptide" evidence="1">
    <location>
        <begin position="1"/>
        <end position="23"/>
    </location>
</feature>
<dbReference type="AlphaFoldDB" id="A0A9N7NK47"/>
<dbReference type="SUPFAM" id="SSF49899">
    <property type="entry name" value="Concanavalin A-like lectins/glucanases"/>
    <property type="match status" value="1"/>
</dbReference>
<accession>A0A9N7NK47</accession>
<dbReference type="GO" id="GO:0016762">
    <property type="term" value="F:xyloglucan:xyloglucosyl transferase activity"/>
    <property type="evidence" value="ECO:0007669"/>
    <property type="project" value="InterPro"/>
</dbReference>
<dbReference type="EMBL" id="CACSLK010027832">
    <property type="protein sequence ID" value="CAA0831394.1"/>
    <property type="molecule type" value="Genomic_DNA"/>
</dbReference>
<dbReference type="GO" id="GO:0004553">
    <property type="term" value="F:hydrolase activity, hydrolyzing O-glycosyl compounds"/>
    <property type="evidence" value="ECO:0007669"/>
    <property type="project" value="InterPro"/>
</dbReference>
<dbReference type="Proteomes" id="UP001153555">
    <property type="component" value="Unassembled WGS sequence"/>
</dbReference>